<evidence type="ECO:0000313" key="3">
    <source>
        <dbReference type="Proteomes" id="UP000185511"/>
    </source>
</evidence>
<proteinExistence type="predicted"/>
<dbReference type="SUPFAM" id="SSF51905">
    <property type="entry name" value="FAD/NAD(P)-binding domain"/>
    <property type="match status" value="2"/>
</dbReference>
<dbReference type="GO" id="GO:0004497">
    <property type="term" value="F:monooxygenase activity"/>
    <property type="evidence" value="ECO:0007669"/>
    <property type="project" value="TreeGrafter"/>
</dbReference>
<dbReference type="KEGG" id="acad:UA74_19485"/>
<dbReference type="GO" id="GO:0050661">
    <property type="term" value="F:NADP binding"/>
    <property type="evidence" value="ECO:0007669"/>
    <property type="project" value="InterPro"/>
</dbReference>
<dbReference type="PIRSF" id="PIRSF000332">
    <property type="entry name" value="FMO"/>
    <property type="match status" value="1"/>
</dbReference>
<dbReference type="InterPro" id="IPR050982">
    <property type="entry name" value="Auxin_biosynth/cation_transpt"/>
</dbReference>
<dbReference type="Gene3D" id="3.50.50.60">
    <property type="entry name" value="FAD/NAD(P)-binding domain"/>
    <property type="match status" value="1"/>
</dbReference>
<dbReference type="InterPro" id="IPR036188">
    <property type="entry name" value="FAD/NAD-bd_sf"/>
</dbReference>
<dbReference type="RefSeq" id="WP_075741567.1">
    <property type="nucleotide sequence ID" value="NZ_CP016076.1"/>
</dbReference>
<dbReference type="Proteomes" id="UP000185511">
    <property type="component" value="Chromosome"/>
</dbReference>
<keyword evidence="3" id="KW-1185">Reference proteome</keyword>
<dbReference type="EMBL" id="CP016076">
    <property type="protein sequence ID" value="APU15922.1"/>
    <property type="molecule type" value="Genomic_DNA"/>
</dbReference>
<keyword evidence="1" id="KW-0560">Oxidoreductase</keyword>
<dbReference type="PANTHER" id="PTHR43539:SF78">
    <property type="entry name" value="FLAVIN-CONTAINING MONOOXYGENASE"/>
    <property type="match status" value="1"/>
</dbReference>
<dbReference type="PRINTS" id="PR00469">
    <property type="entry name" value="PNDRDTASEII"/>
</dbReference>
<evidence type="ECO:0000313" key="2">
    <source>
        <dbReference type="EMBL" id="APU15922.1"/>
    </source>
</evidence>
<dbReference type="PRINTS" id="PR00368">
    <property type="entry name" value="FADPNR"/>
</dbReference>
<name>A0AAC9PTD3_9PSEU</name>
<dbReference type="Pfam" id="PF13738">
    <property type="entry name" value="Pyr_redox_3"/>
    <property type="match status" value="1"/>
</dbReference>
<dbReference type="InterPro" id="IPR000960">
    <property type="entry name" value="Flavin_mOase"/>
</dbReference>
<evidence type="ECO:0000256" key="1">
    <source>
        <dbReference type="ARBA" id="ARBA00023002"/>
    </source>
</evidence>
<organism evidence="2 3">
    <name type="scientific">Actinoalloteichus fjordicus</name>
    <dbReference type="NCBI Taxonomy" id="1612552"/>
    <lineage>
        <taxon>Bacteria</taxon>
        <taxon>Bacillati</taxon>
        <taxon>Actinomycetota</taxon>
        <taxon>Actinomycetes</taxon>
        <taxon>Pseudonocardiales</taxon>
        <taxon>Pseudonocardiaceae</taxon>
        <taxon>Actinoalloteichus</taxon>
    </lineage>
</organism>
<protein>
    <submittedName>
        <fullName evidence="2">Pyridine nucleotide-disulfide oxidoreductase</fullName>
    </submittedName>
</protein>
<dbReference type="AlphaFoldDB" id="A0AAC9PTD3"/>
<accession>A0AAC9PTD3</accession>
<gene>
    <name evidence="2" type="ORF">UA74_19485</name>
</gene>
<dbReference type="PANTHER" id="PTHR43539">
    <property type="entry name" value="FLAVIN-BINDING MONOOXYGENASE-LIKE PROTEIN (AFU_ORTHOLOGUE AFUA_4G09220)"/>
    <property type="match status" value="1"/>
</dbReference>
<reference evidence="3" key="1">
    <citation type="submission" date="2016-06" db="EMBL/GenBank/DDBJ databases">
        <title>Complete genome sequence of Actinoalloteichus fjordicus DSM 46855 (=ADI127-17), type strain of the new species Actinoalloteichus fjordicus.</title>
        <authorList>
            <person name="Ruckert C."/>
            <person name="Nouioui I."/>
            <person name="Willmese J."/>
            <person name="van Wezel G."/>
            <person name="Klenk H.-P."/>
            <person name="Kalinowski J."/>
            <person name="Zotchev S.B."/>
        </authorList>
    </citation>
    <scope>NUCLEOTIDE SEQUENCE [LARGE SCALE GENOMIC DNA]</scope>
    <source>
        <strain evidence="3">ADI127-7</strain>
    </source>
</reference>
<dbReference type="GO" id="GO:0050660">
    <property type="term" value="F:flavin adenine dinucleotide binding"/>
    <property type="evidence" value="ECO:0007669"/>
    <property type="project" value="InterPro"/>
</dbReference>
<sequence length="357" mass="37857">MTTTVVVIGAGQSGLSAAAALRDLGVTPLVLEAGTEPVGSWPHYYDSLTLFSPARHSGLSGLPFFGDGDRYPHRDEVVEQLRRFAARLDVEIRTQTRVEAVHPDGHGGFVLHTTAGETISAAGVVAASGSFGNPHRPELPGQETFTGELSHVADYRDPAGYAGKRVVIVGAGNSAVQIAFELSASAAVTLATRAPLAFLPQIRDGRDFHDWIAASGFDLLPAHWLAPVVGGTLVVDIGDYRAALESGRIARKEMFQALDGDHVRWSDGTAEQIDAVLLATGYRPDLRYLEPIGALDASGSPLHIGGISTACPGLVYVGLELQRSFSSNTLRGVRHDVDHVVPVLAAHVRQAHKTVGF</sequence>